<dbReference type="Gene3D" id="1.20.1260.30">
    <property type="match status" value="1"/>
</dbReference>
<dbReference type="AlphaFoldDB" id="A0A081LCB9"/>
<dbReference type="eggNOG" id="COG0286">
    <property type="taxonomic scope" value="Bacteria"/>
</dbReference>
<evidence type="ECO:0000256" key="3">
    <source>
        <dbReference type="ARBA" id="ARBA00022603"/>
    </source>
</evidence>
<dbReference type="InterPro" id="IPR003356">
    <property type="entry name" value="DNA_methylase_A-5"/>
</dbReference>
<accession>A0A081LCB9</accession>
<dbReference type="EC" id="2.1.1.72" evidence="2"/>
<dbReference type="InterPro" id="IPR051537">
    <property type="entry name" value="DNA_Adenine_Mtase"/>
</dbReference>
<keyword evidence="11" id="KW-1185">Reference proteome</keyword>
<dbReference type="PRINTS" id="PR00507">
    <property type="entry name" value="N12N6MTFRASE"/>
</dbReference>
<evidence type="ECO:0000313" key="10">
    <source>
        <dbReference type="EMBL" id="KEP26895.1"/>
    </source>
</evidence>
<dbReference type="Pfam" id="PF02384">
    <property type="entry name" value="N6_Mtase"/>
    <property type="match status" value="1"/>
</dbReference>
<dbReference type="GO" id="GO:0008170">
    <property type="term" value="F:N-methyltransferase activity"/>
    <property type="evidence" value="ECO:0007669"/>
    <property type="project" value="InterPro"/>
</dbReference>
<evidence type="ECO:0000256" key="5">
    <source>
        <dbReference type="ARBA" id="ARBA00022691"/>
    </source>
</evidence>
<dbReference type="InterPro" id="IPR038333">
    <property type="entry name" value="T1MK-like_N_sf"/>
</dbReference>
<feature type="domain" description="N6 adenine-specific DNA methyltransferase N-terminal" evidence="9">
    <location>
        <begin position="6"/>
        <end position="127"/>
    </location>
</feature>
<reference evidence="10 11" key="1">
    <citation type="submission" date="2012-09" db="EMBL/GenBank/DDBJ databases">
        <title>Genome Sequence of Bacillus sp. DW5-4.</title>
        <authorList>
            <person name="Lai Q."/>
            <person name="Liu Y."/>
            <person name="Shao Z."/>
        </authorList>
    </citation>
    <scope>NUCLEOTIDE SEQUENCE [LARGE SCALE GENOMIC DNA]</scope>
    <source>
        <strain evidence="10 11">DW5-4</strain>
    </source>
</reference>
<dbReference type="PROSITE" id="PS00092">
    <property type="entry name" value="N6_MTASE"/>
    <property type="match status" value="1"/>
</dbReference>
<name>A0A081LCB9_9BACI</name>
<dbReference type="RefSeq" id="WP_034320131.1">
    <property type="nucleotide sequence ID" value="NZ_JOTP01000006.1"/>
</dbReference>
<keyword evidence="4 10" id="KW-0808">Transferase</keyword>
<dbReference type="EMBL" id="JOTP01000006">
    <property type="protein sequence ID" value="KEP26895.1"/>
    <property type="molecule type" value="Genomic_DNA"/>
</dbReference>
<dbReference type="Proteomes" id="UP000028091">
    <property type="component" value="Unassembled WGS sequence"/>
</dbReference>
<dbReference type="PANTHER" id="PTHR42933:SF3">
    <property type="entry name" value="TYPE I RESTRICTION ENZYME MJAVIII METHYLASE SUBUNIT"/>
    <property type="match status" value="1"/>
</dbReference>
<dbReference type="InterPro" id="IPR029063">
    <property type="entry name" value="SAM-dependent_MTases_sf"/>
</dbReference>
<dbReference type="PANTHER" id="PTHR42933">
    <property type="entry name" value="SLR6095 PROTEIN"/>
    <property type="match status" value="1"/>
</dbReference>
<evidence type="ECO:0000256" key="6">
    <source>
        <dbReference type="ARBA" id="ARBA00022747"/>
    </source>
</evidence>
<gene>
    <name evidence="10" type="ORF">BA70_16890</name>
</gene>
<dbReference type="Gene3D" id="3.40.50.150">
    <property type="entry name" value="Vaccinia Virus protein VP39"/>
    <property type="match status" value="1"/>
</dbReference>
<organism evidence="10 11">
    <name type="scientific">Bacillus zhangzhouensis</name>
    <dbReference type="NCBI Taxonomy" id="1178540"/>
    <lineage>
        <taxon>Bacteria</taxon>
        <taxon>Bacillati</taxon>
        <taxon>Bacillota</taxon>
        <taxon>Bacilli</taxon>
        <taxon>Bacillales</taxon>
        <taxon>Bacillaceae</taxon>
        <taxon>Bacillus</taxon>
    </lineage>
</organism>
<feature type="domain" description="DNA methylase adenine-specific" evidence="8">
    <location>
        <begin position="141"/>
        <end position="455"/>
    </location>
</feature>
<dbReference type="GO" id="GO:0032259">
    <property type="term" value="P:methylation"/>
    <property type="evidence" value="ECO:0007669"/>
    <property type="project" value="UniProtKB-KW"/>
</dbReference>
<evidence type="ECO:0000256" key="1">
    <source>
        <dbReference type="ARBA" id="ARBA00006594"/>
    </source>
</evidence>
<dbReference type="OrthoDB" id="9814572at2"/>
<dbReference type="GO" id="GO:0009007">
    <property type="term" value="F:site-specific DNA-methyltransferase (adenine-specific) activity"/>
    <property type="evidence" value="ECO:0007669"/>
    <property type="project" value="UniProtKB-EC"/>
</dbReference>
<dbReference type="GO" id="GO:0009307">
    <property type="term" value="P:DNA restriction-modification system"/>
    <property type="evidence" value="ECO:0007669"/>
    <property type="project" value="UniProtKB-KW"/>
</dbReference>
<sequence>MITGELKNKIDKVWETFWTGGITNPLTVIEQFTYLLYIKGLDDNEKKKEADAELLGLEFEGIFPKDKPQLRWSIFSNMGPDEMFEVVTQEVFPFIKDLGGKESIYSKFMKDAIFVIPTPSLLARVVAGINGLIQVSNSGGKKDTLGDLYEYLLSKLSTAGTNGQFRTPRHIIDMIVRLMKPTPEEIIVDPSAGSAGFLVGAGEYLKENHNDMFLIQSLREHFNQNMFHGFEMDGTMLRIGAMNMMLHGVDSPNIAYRDSLSEQNKDKEQYTLVLANPPFKGSLDYESVSDDLLKVTKTKKTELLFLALFLRMLKKGGRCASIVPDGVLFGSSNAHKSIRKEIVDNHKLEAIISMPSGVFKPYAGVSTAIMIFTKTGAGGTNKVWFYDMKADGYSLDDKRDPIEVNDIPDILTRFNNLADEKDRKRTEQSFFVSVEEIRETSYDLSINRYKEVEYEEVEYEKPEIIIGNLLDIEEEINIAFKELKGLIKGSM</sequence>
<keyword evidence="6" id="KW-0680">Restriction system</keyword>
<evidence type="ECO:0000256" key="2">
    <source>
        <dbReference type="ARBA" id="ARBA00011900"/>
    </source>
</evidence>
<evidence type="ECO:0000259" key="8">
    <source>
        <dbReference type="Pfam" id="PF02384"/>
    </source>
</evidence>
<comment type="catalytic activity">
    <reaction evidence="7">
        <text>a 2'-deoxyadenosine in DNA + S-adenosyl-L-methionine = an N(6)-methyl-2'-deoxyadenosine in DNA + S-adenosyl-L-homocysteine + H(+)</text>
        <dbReference type="Rhea" id="RHEA:15197"/>
        <dbReference type="Rhea" id="RHEA-COMP:12418"/>
        <dbReference type="Rhea" id="RHEA-COMP:12419"/>
        <dbReference type="ChEBI" id="CHEBI:15378"/>
        <dbReference type="ChEBI" id="CHEBI:57856"/>
        <dbReference type="ChEBI" id="CHEBI:59789"/>
        <dbReference type="ChEBI" id="CHEBI:90615"/>
        <dbReference type="ChEBI" id="CHEBI:90616"/>
        <dbReference type="EC" id="2.1.1.72"/>
    </reaction>
</comment>
<dbReference type="GO" id="GO:0003677">
    <property type="term" value="F:DNA binding"/>
    <property type="evidence" value="ECO:0007669"/>
    <property type="project" value="InterPro"/>
</dbReference>
<keyword evidence="3 10" id="KW-0489">Methyltransferase</keyword>
<protein>
    <recommendedName>
        <fullName evidence="2">site-specific DNA-methyltransferase (adenine-specific)</fullName>
        <ecNumber evidence="2">2.1.1.72</ecNumber>
    </recommendedName>
</protein>
<evidence type="ECO:0000256" key="4">
    <source>
        <dbReference type="ARBA" id="ARBA00022679"/>
    </source>
</evidence>
<dbReference type="InterPro" id="IPR022749">
    <property type="entry name" value="D12N6_MeTrfase_N"/>
</dbReference>
<evidence type="ECO:0000259" key="9">
    <source>
        <dbReference type="Pfam" id="PF12161"/>
    </source>
</evidence>
<comment type="similarity">
    <text evidence="1">Belongs to the N(4)/N(6)-methyltransferase family.</text>
</comment>
<keyword evidence="5" id="KW-0949">S-adenosyl-L-methionine</keyword>
<dbReference type="InterPro" id="IPR002052">
    <property type="entry name" value="DNA_methylase_N6_adenine_CS"/>
</dbReference>
<comment type="caution">
    <text evidence="10">The sequence shown here is derived from an EMBL/GenBank/DDBJ whole genome shotgun (WGS) entry which is preliminary data.</text>
</comment>
<dbReference type="SUPFAM" id="SSF53335">
    <property type="entry name" value="S-adenosyl-L-methionine-dependent methyltransferases"/>
    <property type="match status" value="1"/>
</dbReference>
<proteinExistence type="inferred from homology"/>
<evidence type="ECO:0000256" key="7">
    <source>
        <dbReference type="ARBA" id="ARBA00047942"/>
    </source>
</evidence>
<evidence type="ECO:0000313" key="11">
    <source>
        <dbReference type="Proteomes" id="UP000028091"/>
    </source>
</evidence>
<dbReference type="Pfam" id="PF12161">
    <property type="entry name" value="HsdM_N"/>
    <property type="match status" value="1"/>
</dbReference>